<dbReference type="Pfam" id="PF24755">
    <property type="entry name" value="SpoVR_C"/>
    <property type="match status" value="1"/>
</dbReference>
<dbReference type="InterPro" id="IPR056174">
    <property type="entry name" value="SpoVR_N"/>
</dbReference>
<comment type="caution">
    <text evidence="3">The sequence shown here is derived from an EMBL/GenBank/DDBJ whole genome shotgun (WGS) entry which is preliminary data.</text>
</comment>
<gene>
    <name evidence="3" type="ORF">GCM10009039_16610</name>
</gene>
<keyword evidence="4" id="KW-1185">Reference proteome</keyword>
<evidence type="ECO:0000259" key="2">
    <source>
        <dbReference type="Pfam" id="PF24755"/>
    </source>
</evidence>
<dbReference type="AlphaFoldDB" id="A0A830FBN4"/>
<protein>
    <submittedName>
        <fullName evidence="3">AbrB family transcriptional regulator</fullName>
    </submittedName>
</protein>
<feature type="domain" description="SpoVR-like C-terminal" evidence="2">
    <location>
        <begin position="543"/>
        <end position="594"/>
    </location>
</feature>
<proteinExistence type="predicted"/>
<dbReference type="InterPro" id="IPR007390">
    <property type="entry name" value="Spore_V_R"/>
</dbReference>
<dbReference type="Pfam" id="PF04293">
    <property type="entry name" value="SpoVR"/>
    <property type="match status" value="1"/>
</dbReference>
<reference evidence="3" key="2">
    <citation type="submission" date="2020-09" db="EMBL/GenBank/DDBJ databases">
        <authorList>
            <person name="Sun Q."/>
            <person name="Ohkuma M."/>
        </authorList>
    </citation>
    <scope>NUCLEOTIDE SEQUENCE</scope>
    <source>
        <strain evidence="3">JCM 19596</strain>
    </source>
</reference>
<dbReference type="EMBL" id="BMPG01000002">
    <property type="protein sequence ID" value="GGL59042.1"/>
    <property type="molecule type" value="Genomic_DNA"/>
</dbReference>
<dbReference type="RefSeq" id="WP_188977833.1">
    <property type="nucleotide sequence ID" value="NZ_BMPG01000002.1"/>
</dbReference>
<evidence type="ECO:0000259" key="1">
    <source>
        <dbReference type="Pfam" id="PF04293"/>
    </source>
</evidence>
<dbReference type="PANTHER" id="PTHR30029:SF2">
    <property type="entry name" value="STAGE V SPORULATION PROTEIN R"/>
    <property type="match status" value="1"/>
</dbReference>
<dbReference type="OrthoDB" id="193903at2157"/>
<organism evidence="3 4">
    <name type="scientific">Halocalculus aciditolerans</name>
    <dbReference type="NCBI Taxonomy" id="1383812"/>
    <lineage>
        <taxon>Archaea</taxon>
        <taxon>Methanobacteriati</taxon>
        <taxon>Methanobacteriota</taxon>
        <taxon>Stenosarchaea group</taxon>
        <taxon>Halobacteria</taxon>
        <taxon>Halobacteriales</taxon>
        <taxon>Halobacteriaceae</taxon>
        <taxon>Halocalculus</taxon>
    </lineage>
</organism>
<name>A0A830FBN4_9EURY</name>
<reference evidence="3" key="1">
    <citation type="journal article" date="2014" name="Int. J. Syst. Evol. Microbiol.">
        <title>Complete genome sequence of Corynebacterium casei LMG S-19264T (=DSM 44701T), isolated from a smear-ripened cheese.</title>
        <authorList>
            <consortium name="US DOE Joint Genome Institute (JGI-PGF)"/>
            <person name="Walter F."/>
            <person name="Albersmeier A."/>
            <person name="Kalinowski J."/>
            <person name="Ruckert C."/>
        </authorList>
    </citation>
    <scope>NUCLEOTIDE SEQUENCE</scope>
    <source>
        <strain evidence="3">JCM 19596</strain>
    </source>
</reference>
<evidence type="ECO:0000313" key="4">
    <source>
        <dbReference type="Proteomes" id="UP000607197"/>
    </source>
</evidence>
<evidence type="ECO:0000313" key="3">
    <source>
        <dbReference type="EMBL" id="GGL59042.1"/>
    </source>
</evidence>
<sequence length="658" mass="74642">MTREKTEIARTLETPARDARELAEKLGLRPCDVNYWVVDNDEMNELIAYDGFQTRYPHWRWGMKYDRQAKQNRFLGGKAFEIVNNDDPAHAFLQASNSMADQKAVITHVEAHADFFANNRWFREDGEQPNAAATLERHAQRIQRHLDDPDVERSELESFLDSALTIADCITPHRGTDPPGSETVETDDDLKERLGDLGLDSDVVDEVFDDEWLAGLDDDAERVAVPAEPEQDLLGFLRRFGQAYDGDAGRAVDYEDWQRDVLDVVREEAYYFAPQKLTKVMNEGWAALWESLMMGEEAFAGDDEFLDYADHQAKVLGSPGFNPYKVGKQLWEHVENTTNRREVLEHLLRVEGVTPATFHERVDIDAVLAALAPPAALDELSRERLHLLDDLPAAWVDAEGVEAAAAGEFDPADYPWRVLTSEGLAVRHYSLAKPQYAGVLRRVTRADLEEVHRYLFETDRYASVRDALAAVDRTAGWDRLFEVRASHNDVTFVDAFLTQEFVDANDYFAYEQSHATGQYHVSSVDADDVKKKLLLRLANFGKPTIKIYDANFENAGELRLGHEYNGVPMNLDRAERVVERLFDLWGRPVVLDTIAPVYDDRQVTLAQKTGGEPEADEVGLRIRYDGEEATREEVAWEVVADLAADDVDYDTKPAEWLA</sequence>
<dbReference type="Proteomes" id="UP000607197">
    <property type="component" value="Unassembled WGS sequence"/>
</dbReference>
<feature type="domain" description="SpoVR protein-like N-terminal" evidence="1">
    <location>
        <begin position="10"/>
        <end position="340"/>
    </location>
</feature>
<accession>A0A830FBN4</accession>
<dbReference type="InterPro" id="IPR057008">
    <property type="entry name" value="SpoVR-like_C"/>
</dbReference>
<dbReference type="PANTHER" id="PTHR30029">
    <property type="entry name" value="STAGE V SPORULATION PROTEIN R"/>
    <property type="match status" value="1"/>
</dbReference>